<protein>
    <submittedName>
        <fullName evidence="1">Uncharacterized protein</fullName>
    </submittedName>
</protein>
<dbReference type="Proteomes" id="UP001177021">
    <property type="component" value="Unassembled WGS sequence"/>
</dbReference>
<organism evidence="1 2">
    <name type="scientific">Trifolium pratense</name>
    <name type="common">Red clover</name>
    <dbReference type="NCBI Taxonomy" id="57577"/>
    <lineage>
        <taxon>Eukaryota</taxon>
        <taxon>Viridiplantae</taxon>
        <taxon>Streptophyta</taxon>
        <taxon>Embryophyta</taxon>
        <taxon>Tracheophyta</taxon>
        <taxon>Spermatophyta</taxon>
        <taxon>Magnoliopsida</taxon>
        <taxon>eudicotyledons</taxon>
        <taxon>Gunneridae</taxon>
        <taxon>Pentapetalae</taxon>
        <taxon>rosids</taxon>
        <taxon>fabids</taxon>
        <taxon>Fabales</taxon>
        <taxon>Fabaceae</taxon>
        <taxon>Papilionoideae</taxon>
        <taxon>50 kb inversion clade</taxon>
        <taxon>NPAAA clade</taxon>
        <taxon>Hologalegina</taxon>
        <taxon>IRL clade</taxon>
        <taxon>Trifolieae</taxon>
        <taxon>Trifolium</taxon>
    </lineage>
</organism>
<evidence type="ECO:0000313" key="2">
    <source>
        <dbReference type="Proteomes" id="UP001177021"/>
    </source>
</evidence>
<accession>A0ACB0KKX9</accession>
<evidence type="ECO:0000313" key="1">
    <source>
        <dbReference type="EMBL" id="CAJ2657009.1"/>
    </source>
</evidence>
<reference evidence="1" key="1">
    <citation type="submission" date="2023-10" db="EMBL/GenBank/DDBJ databases">
        <authorList>
            <person name="Rodriguez Cubillos JULIANA M."/>
            <person name="De Vega J."/>
        </authorList>
    </citation>
    <scope>NUCLEOTIDE SEQUENCE</scope>
</reference>
<comment type="caution">
    <text evidence="1">The sequence shown here is derived from an EMBL/GenBank/DDBJ whole genome shotgun (WGS) entry which is preliminary data.</text>
</comment>
<proteinExistence type="predicted"/>
<dbReference type="EMBL" id="CASHSV030000311">
    <property type="protein sequence ID" value="CAJ2657009.1"/>
    <property type="molecule type" value="Genomic_DNA"/>
</dbReference>
<gene>
    <name evidence="1" type="ORF">MILVUS5_LOCUS23650</name>
</gene>
<sequence length="182" mass="20309">MAQSSVLDYLLMFIFYWLSLFCVNATTYRELLQIGQSIGISDTIVSKGGSYEMGFFTRIKDDSTKYYVGIWFKKVPNDKIVWVANRDYAFQTTSAALTINPADGNIVIIDGQNTYHVTSVTDNNNNITYMALFDSGSLRLQNNSNQAILWDSFDNPTDTILAGNGLALGNSWSINSWTSADC</sequence>
<name>A0ACB0KKX9_TRIPR</name>
<keyword evidence="2" id="KW-1185">Reference proteome</keyword>